<feature type="binding site" evidence="10">
    <location>
        <begin position="431"/>
        <end position="434"/>
    </location>
    <ligand>
        <name>ATP</name>
        <dbReference type="ChEBI" id="CHEBI:30616"/>
    </ligand>
</feature>
<sequence length="517" mass="58467">MDSLDYLENEEYPPDLSEERLFSLVSQIKDWQINHGSLLKRVQSETENSVLSHPVGCFPSTFPRDRFQQALEVQQIFNKLYCSIAEDEDWIYNAIQDLIPVEPLAKALWGIHEAARDAGYVQGISAGIFRSDYMLHLGDSSREQTSNVSKTSLKQVEFNSFSCSGFSHANKVANMHRYLARTGSYNVNDKHFPVDSLPKNHNIESIAAILASAHHKYGPPRSKLVRQTAILFIVQPFNFNIADERPIEYVLWNQDDAVPNYRIDFPDILKYTKLTEERALLFHPPWLASENPVEISVIYQRAGYEAREYDESGFNARLQLEKSTAIKCPSVLGHLTTFKKVQQALTEPRVLERFLSSSEVARIRETFVPILPLDDSMAGLEARQIACDVERSTNYILKPSLEGGGNNVYGNAIPAFLNSIATSEWSRYILMEKIHPPDADNLLMGPACLDGGKTVSELGILGCCLWQRTKAQESETRCDMLHNSVGGWTFKTKYSDIDEMNVVKGHGCFDTPRLVNF</sequence>
<comment type="caution">
    <text evidence="13">The sequence shown here is derived from an EMBL/GenBank/DDBJ whole genome shotgun (WGS) entry which is preliminary data.</text>
</comment>
<proteinExistence type="inferred from homology"/>
<protein>
    <recommendedName>
        <fullName evidence="9">Glutathione synthetase</fullName>
        <shortName evidence="9">GSH-S</shortName>
        <ecNumber evidence="9">6.3.2.3</ecNumber>
    </recommendedName>
</protein>
<dbReference type="PANTHER" id="PTHR11130">
    <property type="entry name" value="GLUTATHIONE SYNTHETASE"/>
    <property type="match status" value="1"/>
</dbReference>
<dbReference type="EC" id="6.3.2.3" evidence="9"/>
<dbReference type="Gene3D" id="3.40.50.1760">
    <property type="entry name" value="Glutathione synthase, substrate-binding domain superfamily, eukaryotic"/>
    <property type="match status" value="1"/>
</dbReference>
<dbReference type="RefSeq" id="XP_056494973.1">
    <property type="nucleotide sequence ID" value="XM_056650464.1"/>
</dbReference>
<dbReference type="Gene3D" id="1.10.1080.10">
    <property type="entry name" value="Glutathione Synthetase, Chain A, domain 3"/>
    <property type="match status" value="1"/>
</dbReference>
<dbReference type="OrthoDB" id="2020073at2759"/>
<accession>A0A9W9TBU3</accession>
<dbReference type="GO" id="GO:0004363">
    <property type="term" value="F:glutathione synthase activity"/>
    <property type="evidence" value="ECO:0007669"/>
    <property type="project" value="UniProtKB-UniRule"/>
</dbReference>
<dbReference type="GO" id="GO:0000287">
    <property type="term" value="F:magnesium ion binding"/>
    <property type="evidence" value="ECO:0007669"/>
    <property type="project" value="UniProtKB-UniRule"/>
</dbReference>
<evidence type="ECO:0000256" key="4">
    <source>
        <dbReference type="ARBA" id="ARBA00022684"/>
    </source>
</evidence>
<evidence type="ECO:0000256" key="7">
    <source>
        <dbReference type="ARBA" id="ARBA00022840"/>
    </source>
</evidence>
<dbReference type="InterPro" id="IPR016185">
    <property type="entry name" value="PreATP-grasp_dom_sf"/>
</dbReference>
<evidence type="ECO:0000313" key="13">
    <source>
        <dbReference type="EMBL" id="KAJ5216694.1"/>
    </source>
</evidence>
<keyword evidence="6 9" id="KW-0547">Nucleotide-binding</keyword>
<evidence type="ECO:0000256" key="11">
    <source>
        <dbReference type="PIRSR" id="PIRSR001558-2"/>
    </source>
</evidence>
<keyword evidence="8 9" id="KW-0460">Magnesium</keyword>
<dbReference type="GeneID" id="81389631"/>
<dbReference type="GO" id="GO:0005829">
    <property type="term" value="C:cytosol"/>
    <property type="evidence" value="ECO:0007669"/>
    <property type="project" value="TreeGrafter"/>
</dbReference>
<dbReference type="PIRSF" id="PIRSF001558">
    <property type="entry name" value="GSHase"/>
    <property type="match status" value="1"/>
</dbReference>
<evidence type="ECO:0000256" key="9">
    <source>
        <dbReference type="PIRNR" id="PIRNR001558"/>
    </source>
</evidence>
<keyword evidence="14" id="KW-1185">Reference proteome</keyword>
<dbReference type="InterPro" id="IPR004887">
    <property type="entry name" value="GSH_synth_subst-bd"/>
</dbReference>
<evidence type="ECO:0000256" key="5">
    <source>
        <dbReference type="ARBA" id="ARBA00022723"/>
    </source>
</evidence>
<evidence type="ECO:0000256" key="6">
    <source>
        <dbReference type="ARBA" id="ARBA00022741"/>
    </source>
</evidence>
<dbReference type="AlphaFoldDB" id="A0A9W9TBU3"/>
<keyword evidence="4 9" id="KW-0317">Glutathione biosynthesis</keyword>
<dbReference type="GO" id="GO:0005524">
    <property type="term" value="F:ATP binding"/>
    <property type="evidence" value="ECO:0007669"/>
    <property type="project" value="UniProtKB-UniRule"/>
</dbReference>
<comment type="catalytic activity">
    <reaction evidence="9">
        <text>gamma-L-glutamyl-L-cysteine + glycine + ATP = glutathione + ADP + phosphate + H(+)</text>
        <dbReference type="Rhea" id="RHEA:13557"/>
        <dbReference type="ChEBI" id="CHEBI:15378"/>
        <dbReference type="ChEBI" id="CHEBI:30616"/>
        <dbReference type="ChEBI" id="CHEBI:43474"/>
        <dbReference type="ChEBI" id="CHEBI:57305"/>
        <dbReference type="ChEBI" id="CHEBI:57925"/>
        <dbReference type="ChEBI" id="CHEBI:58173"/>
        <dbReference type="ChEBI" id="CHEBI:456216"/>
        <dbReference type="EC" id="6.3.2.3"/>
    </reaction>
</comment>
<comment type="cofactor">
    <cofactor evidence="9 11">
        <name>Mg(2+)</name>
        <dbReference type="ChEBI" id="CHEBI:18420"/>
    </cofactor>
    <text evidence="9 11">Binds 1 Mg(2+) ion per subunit.</text>
</comment>
<dbReference type="Gene3D" id="3.30.1490.50">
    <property type="match status" value="1"/>
</dbReference>
<feature type="binding site" evidence="10">
    <location>
        <position position="457"/>
    </location>
    <ligand>
        <name>ATP</name>
        <dbReference type="ChEBI" id="CHEBI:30616"/>
    </ligand>
</feature>
<feature type="domain" description="Glutathione synthase substrate-binding" evidence="12">
    <location>
        <begin position="229"/>
        <end position="335"/>
    </location>
</feature>
<feature type="binding site" evidence="10">
    <location>
        <position position="409"/>
    </location>
    <ligand>
        <name>ATP</name>
        <dbReference type="ChEBI" id="CHEBI:30616"/>
    </ligand>
</feature>
<evidence type="ECO:0000313" key="14">
    <source>
        <dbReference type="Proteomes" id="UP001147733"/>
    </source>
</evidence>
<reference evidence="13" key="1">
    <citation type="submission" date="2022-11" db="EMBL/GenBank/DDBJ databases">
        <authorList>
            <person name="Petersen C."/>
        </authorList>
    </citation>
    <scope>NUCLEOTIDE SEQUENCE</scope>
    <source>
        <strain evidence="13">IBT 23319</strain>
    </source>
</reference>
<keyword evidence="3 9" id="KW-0436">Ligase</keyword>
<name>A0A9W9TBU3_PENCI</name>
<feature type="binding site" evidence="11">
    <location>
        <position position="402"/>
    </location>
    <ligand>
        <name>Mg(2+)</name>
        <dbReference type="ChEBI" id="CHEBI:18420"/>
    </ligand>
</feature>
<feature type="binding site" evidence="10">
    <location>
        <position position="499"/>
    </location>
    <ligand>
        <name>ATP</name>
        <dbReference type="ChEBI" id="CHEBI:30616"/>
    </ligand>
</feature>
<gene>
    <name evidence="13" type="ORF">N7469_011559</name>
</gene>
<dbReference type="Gene3D" id="3.30.1490.80">
    <property type="match status" value="1"/>
</dbReference>
<dbReference type="Pfam" id="PF03917">
    <property type="entry name" value="GSH_synth_ATP"/>
    <property type="match status" value="1"/>
</dbReference>
<keyword evidence="5 9" id="KW-0479">Metal-binding</keyword>
<feature type="binding site" evidence="10">
    <location>
        <position position="339"/>
    </location>
    <ligand>
        <name>ATP</name>
        <dbReference type="ChEBI" id="CHEBI:30616"/>
    </ligand>
</feature>
<evidence type="ECO:0000256" key="1">
    <source>
        <dbReference type="ARBA" id="ARBA00004965"/>
    </source>
</evidence>
<comment type="similarity">
    <text evidence="2 9">Belongs to the eukaryotic GSH synthase family.</text>
</comment>
<dbReference type="Proteomes" id="UP001147733">
    <property type="component" value="Unassembled WGS sequence"/>
</dbReference>
<dbReference type="EMBL" id="JAPQKT010000011">
    <property type="protein sequence ID" value="KAJ5216694.1"/>
    <property type="molecule type" value="Genomic_DNA"/>
</dbReference>
<evidence type="ECO:0000256" key="3">
    <source>
        <dbReference type="ARBA" id="ARBA00022598"/>
    </source>
</evidence>
<dbReference type="SUPFAM" id="SSF52440">
    <property type="entry name" value="PreATP-grasp domain"/>
    <property type="match status" value="1"/>
</dbReference>
<dbReference type="InterPro" id="IPR014709">
    <property type="entry name" value="Glutathione_synthase_C_euk"/>
</dbReference>
<keyword evidence="7 9" id="KW-0067">ATP-binding</keyword>
<dbReference type="InterPro" id="IPR037013">
    <property type="entry name" value="GSH-S_sub-bd_sf"/>
</dbReference>
<dbReference type="FunFam" id="3.30.1490.50:FF:000002">
    <property type="entry name" value="Glutathione synthetase"/>
    <property type="match status" value="1"/>
</dbReference>
<dbReference type="GO" id="GO:0043295">
    <property type="term" value="F:glutathione binding"/>
    <property type="evidence" value="ECO:0007669"/>
    <property type="project" value="UniProtKB-UniRule"/>
</dbReference>
<dbReference type="NCBIfam" id="TIGR01986">
    <property type="entry name" value="glut_syn_euk"/>
    <property type="match status" value="1"/>
</dbReference>
<feature type="binding site" evidence="10">
    <location>
        <position position="493"/>
    </location>
    <ligand>
        <name>ATP</name>
        <dbReference type="ChEBI" id="CHEBI:30616"/>
    </ligand>
</feature>
<dbReference type="InterPro" id="IPR014049">
    <property type="entry name" value="Glutathione_synthase_N_euk"/>
</dbReference>
<dbReference type="SUPFAM" id="SSF56059">
    <property type="entry name" value="Glutathione synthetase ATP-binding domain-like"/>
    <property type="match status" value="1"/>
</dbReference>
<evidence type="ECO:0000256" key="2">
    <source>
        <dbReference type="ARBA" id="ARBA00010385"/>
    </source>
</evidence>
<evidence type="ECO:0000259" key="12">
    <source>
        <dbReference type="Pfam" id="PF03199"/>
    </source>
</evidence>
<comment type="pathway">
    <text evidence="1 9">Sulfur metabolism; glutathione biosynthesis; glutathione from L-cysteine and L-glutamate: step 2/2.</text>
</comment>
<dbReference type="Gene3D" id="3.30.470.20">
    <property type="entry name" value="ATP-grasp fold, B domain"/>
    <property type="match status" value="1"/>
</dbReference>
<reference evidence="13" key="2">
    <citation type="journal article" date="2023" name="IMA Fungus">
        <title>Comparative genomic study of the Penicillium genus elucidates a diverse pangenome and 15 lateral gene transfer events.</title>
        <authorList>
            <person name="Petersen C."/>
            <person name="Sorensen T."/>
            <person name="Nielsen M.R."/>
            <person name="Sondergaard T.E."/>
            <person name="Sorensen J.L."/>
            <person name="Fitzpatrick D.A."/>
            <person name="Frisvad J.C."/>
            <person name="Nielsen K.L."/>
        </authorList>
    </citation>
    <scope>NUCLEOTIDE SEQUENCE</scope>
    <source>
        <strain evidence="13">IBT 23319</strain>
    </source>
</reference>
<feature type="binding site" evidence="10">
    <location>
        <begin position="398"/>
        <end position="407"/>
    </location>
    <ligand>
        <name>ATP</name>
        <dbReference type="ChEBI" id="CHEBI:30616"/>
    </ligand>
</feature>
<evidence type="ECO:0000256" key="8">
    <source>
        <dbReference type="ARBA" id="ARBA00022842"/>
    </source>
</evidence>
<dbReference type="InterPro" id="IPR005615">
    <property type="entry name" value="Glutathione_synthase"/>
</dbReference>
<organism evidence="13 14">
    <name type="scientific">Penicillium citrinum</name>
    <dbReference type="NCBI Taxonomy" id="5077"/>
    <lineage>
        <taxon>Eukaryota</taxon>
        <taxon>Fungi</taxon>
        <taxon>Dikarya</taxon>
        <taxon>Ascomycota</taxon>
        <taxon>Pezizomycotina</taxon>
        <taxon>Eurotiomycetes</taxon>
        <taxon>Eurotiomycetidae</taxon>
        <taxon>Eurotiales</taxon>
        <taxon>Aspergillaceae</taxon>
        <taxon>Penicillium</taxon>
    </lineage>
</organism>
<evidence type="ECO:0000256" key="10">
    <source>
        <dbReference type="PIRSR" id="PIRSR001558-1"/>
    </source>
</evidence>
<dbReference type="InterPro" id="IPR014042">
    <property type="entry name" value="Glutathione_synthase_a-hlx"/>
</dbReference>
<dbReference type="PANTHER" id="PTHR11130:SF0">
    <property type="entry name" value="GLUTATHIONE SYNTHETASE"/>
    <property type="match status" value="1"/>
</dbReference>
<dbReference type="Pfam" id="PF03199">
    <property type="entry name" value="GSH_synthase"/>
    <property type="match status" value="1"/>
</dbReference>